<keyword evidence="2" id="KW-1185">Reference proteome</keyword>
<dbReference type="KEGG" id="alim:106511356"/>
<dbReference type="Proteomes" id="UP000192220">
    <property type="component" value="Unplaced"/>
</dbReference>
<dbReference type="RefSeq" id="XP_013855567.1">
    <property type="nucleotide sequence ID" value="XM_014000113.1"/>
</dbReference>
<accession>A0A2I4AJA6</accession>
<dbReference type="InParanoid" id="A0A2I4AJA6"/>
<feature type="compositionally biased region" description="Polar residues" evidence="1">
    <location>
        <begin position="143"/>
        <end position="157"/>
    </location>
</feature>
<name>A0A2I4AJA6_AUSLI</name>
<evidence type="ECO:0000256" key="1">
    <source>
        <dbReference type="SAM" id="MobiDB-lite"/>
    </source>
</evidence>
<dbReference type="OrthoDB" id="10570570at2759"/>
<reference evidence="3" key="1">
    <citation type="submission" date="2025-08" db="UniProtKB">
        <authorList>
            <consortium name="RefSeq"/>
        </authorList>
    </citation>
    <scope>IDENTIFICATION</scope>
</reference>
<proteinExistence type="predicted"/>
<feature type="region of interest" description="Disordered" evidence="1">
    <location>
        <begin position="134"/>
        <end position="235"/>
    </location>
</feature>
<feature type="compositionally biased region" description="Acidic residues" evidence="1">
    <location>
        <begin position="176"/>
        <end position="193"/>
    </location>
</feature>
<gene>
    <name evidence="3" type="primary">LOC106511356</name>
</gene>
<feature type="non-terminal residue" evidence="3">
    <location>
        <position position="251"/>
    </location>
</feature>
<protein>
    <submittedName>
        <fullName evidence="3">Glutamic acid-rich protein</fullName>
    </submittedName>
</protein>
<organism evidence="2 3">
    <name type="scientific">Austrofundulus limnaeus</name>
    <name type="common">Annual killifish</name>
    <dbReference type="NCBI Taxonomy" id="52670"/>
    <lineage>
        <taxon>Eukaryota</taxon>
        <taxon>Metazoa</taxon>
        <taxon>Chordata</taxon>
        <taxon>Craniata</taxon>
        <taxon>Vertebrata</taxon>
        <taxon>Euteleostomi</taxon>
        <taxon>Actinopterygii</taxon>
        <taxon>Neopterygii</taxon>
        <taxon>Teleostei</taxon>
        <taxon>Neoteleostei</taxon>
        <taxon>Acanthomorphata</taxon>
        <taxon>Ovalentaria</taxon>
        <taxon>Atherinomorphae</taxon>
        <taxon>Cyprinodontiformes</taxon>
        <taxon>Rivulidae</taxon>
        <taxon>Austrofundulus</taxon>
    </lineage>
</organism>
<feature type="compositionally biased region" description="Basic and acidic residues" evidence="1">
    <location>
        <begin position="201"/>
        <end position="213"/>
    </location>
</feature>
<evidence type="ECO:0000313" key="2">
    <source>
        <dbReference type="Proteomes" id="UP000192220"/>
    </source>
</evidence>
<dbReference type="GeneID" id="106511356"/>
<sequence>MLMSGRELTEMRRQQLKQRLDVEEEDRSEDWMRADQEHDMDAFSIHQLHVLVVPEADQELMEIKEDPEELKPDVDQQDQEHLHIKEEEEELWISLGEEQLNVKEETDDTIFSFTEVPVKHEDDEDKPEFLQLHQHQDEVRDVPTSSSADNLESTTGGESCGGAETTVNQNLSTHEDDSDSSETEVSEDDEEDNYVNNPDFQLKHFDSGSKPEYIDMNWESPPSMVPETVGKNNKIGQKPFSCEVCDQRFNR</sequence>
<dbReference type="AlphaFoldDB" id="A0A2I4AJA6"/>
<evidence type="ECO:0000313" key="3">
    <source>
        <dbReference type="RefSeq" id="XP_013855567.1"/>
    </source>
</evidence>